<organism evidence="1">
    <name type="scientific">marine sediment metagenome</name>
    <dbReference type="NCBI Taxonomy" id="412755"/>
    <lineage>
        <taxon>unclassified sequences</taxon>
        <taxon>metagenomes</taxon>
        <taxon>ecological metagenomes</taxon>
    </lineage>
</organism>
<proteinExistence type="predicted"/>
<name>X0Z505_9ZZZZ</name>
<gene>
    <name evidence="1" type="ORF">S01H1_84682</name>
</gene>
<feature type="non-terminal residue" evidence="1">
    <location>
        <position position="123"/>
    </location>
</feature>
<accession>X0Z505</accession>
<reference evidence="1" key="1">
    <citation type="journal article" date="2014" name="Front. Microbiol.">
        <title>High frequency of phylogenetically diverse reductive dehalogenase-homologous genes in deep subseafloor sedimentary metagenomes.</title>
        <authorList>
            <person name="Kawai M."/>
            <person name="Futagami T."/>
            <person name="Toyoda A."/>
            <person name="Takaki Y."/>
            <person name="Nishi S."/>
            <person name="Hori S."/>
            <person name="Arai W."/>
            <person name="Tsubouchi T."/>
            <person name="Morono Y."/>
            <person name="Uchiyama I."/>
            <person name="Ito T."/>
            <person name="Fujiyama A."/>
            <person name="Inagaki F."/>
            <person name="Takami H."/>
        </authorList>
    </citation>
    <scope>NUCLEOTIDE SEQUENCE</scope>
    <source>
        <strain evidence="1">Expedition CK06-06</strain>
    </source>
</reference>
<feature type="non-terminal residue" evidence="1">
    <location>
        <position position="1"/>
    </location>
</feature>
<dbReference type="EMBL" id="BARS01057883">
    <property type="protein sequence ID" value="GAG43616.1"/>
    <property type="molecule type" value="Genomic_DNA"/>
</dbReference>
<sequence>ISDDDFFLQMSSGLVAVYKHQHANPDTSESRKKTNAEILALHKALKGLGQSAQSLVSIRYFGAQLELSGGAAPPKPIEAHIGWMLQASNVKVTAMESIRKSMASRAATQLQRLGIPLDPSTGS</sequence>
<dbReference type="AlphaFoldDB" id="X0Z505"/>
<protein>
    <submittedName>
        <fullName evidence="1">Uncharacterized protein</fullName>
    </submittedName>
</protein>
<comment type="caution">
    <text evidence="1">The sequence shown here is derived from an EMBL/GenBank/DDBJ whole genome shotgun (WGS) entry which is preliminary data.</text>
</comment>
<evidence type="ECO:0000313" key="1">
    <source>
        <dbReference type="EMBL" id="GAG43616.1"/>
    </source>
</evidence>